<dbReference type="eggNOG" id="COG0726">
    <property type="taxonomic scope" value="Bacteria"/>
</dbReference>
<dbReference type="PROSITE" id="PS51677">
    <property type="entry name" value="NODB"/>
    <property type="match status" value="1"/>
</dbReference>
<keyword evidence="2" id="KW-0732">Signal</keyword>
<evidence type="ECO:0000256" key="1">
    <source>
        <dbReference type="ARBA" id="ARBA00004613"/>
    </source>
</evidence>
<proteinExistence type="predicted"/>
<name>A0A069QTA1_HOYLO</name>
<dbReference type="InterPro" id="IPR011330">
    <property type="entry name" value="Glyco_hydro/deAcase_b/a-brl"/>
</dbReference>
<keyword evidence="5" id="KW-1185">Reference proteome</keyword>
<dbReference type="PANTHER" id="PTHR34216:SF3">
    <property type="entry name" value="POLY-BETA-1,6-N-ACETYL-D-GLUCOSAMINE N-DEACETYLASE"/>
    <property type="match status" value="1"/>
</dbReference>
<dbReference type="GO" id="GO:0005975">
    <property type="term" value="P:carbohydrate metabolic process"/>
    <property type="evidence" value="ECO:0007669"/>
    <property type="project" value="InterPro"/>
</dbReference>
<comment type="subcellular location">
    <subcellularLocation>
        <location evidence="1">Secreted</location>
    </subcellularLocation>
</comment>
<sequence length="264" mass="30890">MKHNPTLYQRLRGVVREEILNVLGAWATPAPGIHILNGHRIATEKEPDTFRNLLENLSRNVTFIRIEDAVERIMRKECPDKPLVAFTFDDGFMECYDIFAPILEGFGVNALFFVNPNYVEGDDAYIEHFNNHMVLTEGKQPMRWPHLSELANRGHIIGAHTMDHYMINADDEDTLRHQIVACKTVIEQQLQQPCNYFAFPYGRLTHANQRSIDIACNAYKYVFSQSDYKHYFSFNGKVINRRHFEPFWPIKHLNYFVSCNKTYE</sequence>
<accession>A0A069QTA1</accession>
<dbReference type="EMBL" id="JNGW01000031">
    <property type="protein sequence ID" value="KDR53066.1"/>
    <property type="molecule type" value="Genomic_DNA"/>
</dbReference>
<dbReference type="Pfam" id="PF01522">
    <property type="entry name" value="Polysacc_deac_1"/>
    <property type="match status" value="1"/>
</dbReference>
<dbReference type="GO" id="GO:0016810">
    <property type="term" value="F:hydrolase activity, acting on carbon-nitrogen (but not peptide) bonds"/>
    <property type="evidence" value="ECO:0007669"/>
    <property type="project" value="InterPro"/>
</dbReference>
<dbReference type="InterPro" id="IPR002509">
    <property type="entry name" value="NODB_dom"/>
</dbReference>
<evidence type="ECO:0000259" key="3">
    <source>
        <dbReference type="PROSITE" id="PS51677"/>
    </source>
</evidence>
<dbReference type="CDD" id="cd10918">
    <property type="entry name" value="CE4_NodB_like_5s_6s"/>
    <property type="match status" value="1"/>
</dbReference>
<dbReference type="SUPFAM" id="SSF88713">
    <property type="entry name" value="Glycoside hydrolase/deacetylase"/>
    <property type="match status" value="1"/>
</dbReference>
<evidence type="ECO:0000256" key="2">
    <source>
        <dbReference type="ARBA" id="ARBA00022729"/>
    </source>
</evidence>
<protein>
    <submittedName>
        <fullName evidence="4">Polysaccharide deacetylase</fullName>
    </submittedName>
</protein>
<evidence type="ECO:0000313" key="4">
    <source>
        <dbReference type="EMBL" id="KDR53066.1"/>
    </source>
</evidence>
<dbReference type="GO" id="GO:0005576">
    <property type="term" value="C:extracellular region"/>
    <property type="evidence" value="ECO:0007669"/>
    <property type="project" value="UniProtKB-SubCell"/>
</dbReference>
<reference evidence="4 5" key="1">
    <citation type="submission" date="2013-08" db="EMBL/GenBank/DDBJ databases">
        <authorList>
            <person name="Weinstock G."/>
            <person name="Sodergren E."/>
            <person name="Wylie T."/>
            <person name="Fulton L."/>
            <person name="Fulton R."/>
            <person name="Fronick C."/>
            <person name="O'Laughlin M."/>
            <person name="Godfrey J."/>
            <person name="Miner T."/>
            <person name="Herter B."/>
            <person name="Appelbaum E."/>
            <person name="Cordes M."/>
            <person name="Lek S."/>
            <person name="Wollam A."/>
            <person name="Pepin K.H."/>
            <person name="Palsikar V.B."/>
            <person name="Mitreva M."/>
            <person name="Wilson R.K."/>
        </authorList>
    </citation>
    <scope>NUCLEOTIDE SEQUENCE [LARGE SCALE GENOMIC DNA]</scope>
    <source>
        <strain evidence="4 5">ATCC 15930</strain>
    </source>
</reference>
<dbReference type="InterPro" id="IPR051398">
    <property type="entry name" value="Polysacch_Deacetylase"/>
</dbReference>
<dbReference type="PATRIC" id="fig|1122985.7.peg.877"/>
<comment type="caution">
    <text evidence="4">The sequence shown here is derived from an EMBL/GenBank/DDBJ whole genome shotgun (WGS) entry which is preliminary data.</text>
</comment>
<dbReference type="Proteomes" id="UP000027442">
    <property type="component" value="Unassembled WGS sequence"/>
</dbReference>
<dbReference type="AlphaFoldDB" id="A0A069QTA1"/>
<feature type="domain" description="NodB homology" evidence="3">
    <location>
        <begin position="82"/>
        <end position="264"/>
    </location>
</feature>
<evidence type="ECO:0000313" key="5">
    <source>
        <dbReference type="Proteomes" id="UP000027442"/>
    </source>
</evidence>
<dbReference type="HOGENOM" id="CLU_1072229_0_0_10"/>
<gene>
    <name evidence="4" type="ORF">HMPREF1991_00847</name>
</gene>
<dbReference type="RefSeq" id="WP_018966159.1">
    <property type="nucleotide sequence ID" value="NZ_KB899210.1"/>
</dbReference>
<dbReference type="Gene3D" id="3.20.20.370">
    <property type="entry name" value="Glycoside hydrolase/deacetylase"/>
    <property type="match status" value="1"/>
</dbReference>
<dbReference type="PANTHER" id="PTHR34216">
    <property type="match status" value="1"/>
</dbReference>
<organism evidence="4 5">
    <name type="scientific">Hoylesella loescheii DSM 19665 = JCM 12249 = ATCC 15930</name>
    <dbReference type="NCBI Taxonomy" id="1122985"/>
    <lineage>
        <taxon>Bacteria</taxon>
        <taxon>Pseudomonadati</taxon>
        <taxon>Bacteroidota</taxon>
        <taxon>Bacteroidia</taxon>
        <taxon>Bacteroidales</taxon>
        <taxon>Prevotellaceae</taxon>
        <taxon>Hoylesella</taxon>
    </lineage>
</organism>